<accession>A0A0R2HC62</accession>
<comment type="caution">
    <text evidence="2">The sequence shown here is derived from an EMBL/GenBank/DDBJ whole genome shotgun (WGS) entry which is preliminary data.</text>
</comment>
<dbReference type="InterPro" id="IPR045403">
    <property type="entry name" value="HTH_59_Firmicutes_type"/>
</dbReference>
<evidence type="ECO:0000259" key="1">
    <source>
        <dbReference type="Pfam" id="PF20038"/>
    </source>
</evidence>
<reference evidence="2 3" key="1">
    <citation type="journal article" date="2015" name="Genome Announc.">
        <title>Expanding the biotechnology potential of lactobacilli through comparative genomics of 213 strains and associated genera.</title>
        <authorList>
            <person name="Sun Z."/>
            <person name="Harris H.M."/>
            <person name="McCann A."/>
            <person name="Guo C."/>
            <person name="Argimon S."/>
            <person name="Zhang W."/>
            <person name="Yang X."/>
            <person name="Jeffery I.B."/>
            <person name="Cooney J.C."/>
            <person name="Kagawa T.F."/>
            <person name="Liu W."/>
            <person name="Song Y."/>
            <person name="Salvetti E."/>
            <person name="Wrobel A."/>
            <person name="Rasinkangas P."/>
            <person name="Parkhill J."/>
            <person name="Rea M.C."/>
            <person name="O'Sullivan O."/>
            <person name="Ritari J."/>
            <person name="Douillard F.P."/>
            <person name="Paul Ross R."/>
            <person name="Yang R."/>
            <person name="Briner A.E."/>
            <person name="Felis G.E."/>
            <person name="de Vos W.M."/>
            <person name="Barrangou R."/>
            <person name="Klaenhammer T.R."/>
            <person name="Caufield P.W."/>
            <person name="Cui Y."/>
            <person name="Zhang H."/>
            <person name="O'Toole P.W."/>
        </authorList>
    </citation>
    <scope>NUCLEOTIDE SEQUENCE [LARGE SCALE GENOMIC DNA]</scope>
    <source>
        <strain evidence="2 3">DSM 20410</strain>
    </source>
</reference>
<protein>
    <recommendedName>
        <fullName evidence="1">Helix-turn-helix domain-containing protein</fullName>
    </recommendedName>
</protein>
<keyword evidence="3" id="KW-1185">Reference proteome</keyword>
<dbReference type="Pfam" id="PF20038">
    <property type="entry name" value="HTH_59"/>
    <property type="match status" value="1"/>
</dbReference>
<sequence>MFNLADNQIMEGTQACQIWGKARNYISQTLKKYPNRFPEGSIRKVGNCWIVTRFGMSKLTGDNQDEFFNHEPIREIDLNEPTLLSDKDAMAMVDRVPSAFYKFYKDHPSFFTEQEMRKFGRNFILMPSALEKYVGKTYEEILEDKQKEQ</sequence>
<evidence type="ECO:0000313" key="2">
    <source>
        <dbReference type="EMBL" id="KRN47028.1"/>
    </source>
</evidence>
<dbReference type="EMBL" id="JQBM01000001">
    <property type="protein sequence ID" value="KRN47028.1"/>
    <property type="molecule type" value="Genomic_DNA"/>
</dbReference>
<proteinExistence type="predicted"/>
<dbReference type="RefSeq" id="WP_069201656.1">
    <property type="nucleotide sequence ID" value="NZ_BJLU01000003.1"/>
</dbReference>
<feature type="domain" description="Helix-turn-helix" evidence="1">
    <location>
        <begin position="6"/>
        <end position="63"/>
    </location>
</feature>
<name>A0A0R2HC62_WEIVI</name>
<gene>
    <name evidence="2" type="ORF">IV50_GL000297</name>
</gene>
<dbReference type="PATRIC" id="fig|1629.5.peg.300"/>
<dbReference type="Proteomes" id="UP000051992">
    <property type="component" value="Unassembled WGS sequence"/>
</dbReference>
<organism evidence="2 3">
    <name type="scientific">Weissella viridescens</name>
    <name type="common">Lactobacillus viridescens</name>
    <dbReference type="NCBI Taxonomy" id="1629"/>
    <lineage>
        <taxon>Bacteria</taxon>
        <taxon>Bacillati</taxon>
        <taxon>Bacillota</taxon>
        <taxon>Bacilli</taxon>
        <taxon>Lactobacillales</taxon>
        <taxon>Lactobacillaceae</taxon>
        <taxon>Weissella</taxon>
    </lineage>
</organism>
<dbReference type="AlphaFoldDB" id="A0A0R2HC62"/>
<evidence type="ECO:0000313" key="3">
    <source>
        <dbReference type="Proteomes" id="UP000051992"/>
    </source>
</evidence>